<evidence type="ECO:0000256" key="5">
    <source>
        <dbReference type="ARBA" id="ARBA00022822"/>
    </source>
</evidence>
<evidence type="ECO:0000256" key="1">
    <source>
        <dbReference type="ARBA" id="ARBA00001633"/>
    </source>
</evidence>
<dbReference type="HAMAP" id="MF_00134_B">
    <property type="entry name" value="IGPS_B"/>
    <property type="match status" value="1"/>
</dbReference>
<dbReference type="InterPro" id="IPR045186">
    <property type="entry name" value="Indole-3-glycerol_P_synth"/>
</dbReference>
<proteinExistence type="inferred from homology"/>
<keyword evidence="6 8" id="KW-0057">Aromatic amino acid biosynthesis</keyword>
<dbReference type="GO" id="GO:0000162">
    <property type="term" value="P:L-tryptophan biosynthetic process"/>
    <property type="evidence" value="ECO:0007669"/>
    <property type="project" value="UniProtKB-UniRule"/>
</dbReference>
<evidence type="ECO:0000256" key="3">
    <source>
        <dbReference type="ARBA" id="ARBA00022605"/>
    </source>
</evidence>
<dbReference type="InterPro" id="IPR011060">
    <property type="entry name" value="RibuloseP-bd_barrel"/>
</dbReference>
<evidence type="ECO:0000256" key="4">
    <source>
        <dbReference type="ARBA" id="ARBA00022793"/>
    </source>
</evidence>
<evidence type="ECO:0000256" key="6">
    <source>
        <dbReference type="ARBA" id="ARBA00023141"/>
    </source>
</evidence>
<evidence type="ECO:0000256" key="7">
    <source>
        <dbReference type="ARBA" id="ARBA00023239"/>
    </source>
</evidence>
<dbReference type="NCBIfam" id="NF001377">
    <property type="entry name" value="PRK00278.2-4"/>
    <property type="match status" value="1"/>
</dbReference>
<comment type="similarity">
    <text evidence="8">Belongs to the TrpC family.</text>
</comment>
<dbReference type="FunFam" id="3.20.20.70:FF:000024">
    <property type="entry name" value="Indole-3-glycerol phosphate synthase"/>
    <property type="match status" value="1"/>
</dbReference>
<evidence type="ECO:0000256" key="2">
    <source>
        <dbReference type="ARBA" id="ARBA00004696"/>
    </source>
</evidence>
<dbReference type="SUPFAM" id="SSF51366">
    <property type="entry name" value="Ribulose-phoshate binding barrel"/>
    <property type="match status" value="1"/>
</dbReference>
<dbReference type="AlphaFoldDB" id="A0A9W6L7R8"/>
<keyword evidence="7 8" id="KW-0456">Lyase</keyword>
<dbReference type="EC" id="4.1.1.48" evidence="8"/>
<reference evidence="10" key="1">
    <citation type="submission" date="2022-12" db="EMBL/GenBank/DDBJ databases">
        <title>Reference genome sequencing for broad-spectrum identification of bacterial and archaeal isolates by mass spectrometry.</title>
        <authorList>
            <person name="Sekiguchi Y."/>
            <person name="Tourlousse D.M."/>
        </authorList>
    </citation>
    <scope>NUCLEOTIDE SEQUENCE</scope>
    <source>
        <strain evidence="10">ASRB1</strain>
    </source>
</reference>
<dbReference type="PANTHER" id="PTHR22854">
    <property type="entry name" value="TRYPTOPHAN BIOSYNTHESIS PROTEIN"/>
    <property type="match status" value="1"/>
</dbReference>
<feature type="domain" description="Indole-3-glycerol phosphate synthase" evidence="9">
    <location>
        <begin position="6"/>
        <end position="258"/>
    </location>
</feature>
<dbReference type="Gene3D" id="3.20.20.70">
    <property type="entry name" value="Aldolase class I"/>
    <property type="match status" value="1"/>
</dbReference>
<dbReference type="InterPro" id="IPR013785">
    <property type="entry name" value="Aldolase_TIM"/>
</dbReference>
<accession>A0A9W6L7R8</accession>
<dbReference type="InterPro" id="IPR013798">
    <property type="entry name" value="Indole-3-glycerol_P_synth_dom"/>
</dbReference>
<protein>
    <recommendedName>
        <fullName evidence="8">Indole-3-glycerol phosphate synthase</fullName>
        <shortName evidence="8">IGPS</shortName>
        <ecNumber evidence="8">4.1.1.48</ecNumber>
    </recommendedName>
</protein>
<dbReference type="EMBL" id="BSDR01000001">
    <property type="protein sequence ID" value="GLI34902.1"/>
    <property type="molecule type" value="Genomic_DNA"/>
</dbReference>
<keyword evidence="11" id="KW-1185">Reference proteome</keyword>
<dbReference type="Proteomes" id="UP001144372">
    <property type="component" value="Unassembled WGS sequence"/>
</dbReference>
<keyword evidence="5 8" id="KW-0822">Tryptophan biosynthesis</keyword>
<dbReference type="CDD" id="cd00331">
    <property type="entry name" value="IGPS"/>
    <property type="match status" value="1"/>
</dbReference>
<evidence type="ECO:0000313" key="11">
    <source>
        <dbReference type="Proteomes" id="UP001144372"/>
    </source>
</evidence>
<dbReference type="GO" id="GO:0004425">
    <property type="term" value="F:indole-3-glycerol-phosphate synthase activity"/>
    <property type="evidence" value="ECO:0007669"/>
    <property type="project" value="UniProtKB-UniRule"/>
</dbReference>
<dbReference type="GO" id="GO:0004640">
    <property type="term" value="F:phosphoribosylanthranilate isomerase activity"/>
    <property type="evidence" value="ECO:0007669"/>
    <property type="project" value="TreeGrafter"/>
</dbReference>
<keyword evidence="4 8" id="KW-0210">Decarboxylase</keyword>
<evidence type="ECO:0000313" key="10">
    <source>
        <dbReference type="EMBL" id="GLI34902.1"/>
    </source>
</evidence>
<gene>
    <name evidence="8 10" type="primary">trpC</name>
    <name evidence="10" type="ORF">DAMNIGENAA_23350</name>
</gene>
<evidence type="ECO:0000256" key="8">
    <source>
        <dbReference type="HAMAP-Rule" id="MF_00134"/>
    </source>
</evidence>
<dbReference type="Pfam" id="PF00218">
    <property type="entry name" value="IGPS"/>
    <property type="match status" value="1"/>
</dbReference>
<organism evidence="10 11">
    <name type="scientific">Desulforhabdus amnigena</name>
    <dbReference type="NCBI Taxonomy" id="40218"/>
    <lineage>
        <taxon>Bacteria</taxon>
        <taxon>Pseudomonadati</taxon>
        <taxon>Thermodesulfobacteriota</taxon>
        <taxon>Syntrophobacteria</taxon>
        <taxon>Syntrophobacterales</taxon>
        <taxon>Syntrophobacteraceae</taxon>
        <taxon>Desulforhabdus</taxon>
    </lineage>
</organism>
<evidence type="ECO:0000259" key="9">
    <source>
        <dbReference type="Pfam" id="PF00218"/>
    </source>
</evidence>
<dbReference type="PANTHER" id="PTHR22854:SF2">
    <property type="entry name" value="INDOLE-3-GLYCEROL-PHOSPHATE SYNTHASE"/>
    <property type="match status" value="1"/>
</dbReference>
<dbReference type="RefSeq" id="WP_281794364.1">
    <property type="nucleotide sequence ID" value="NZ_BSDR01000001.1"/>
</dbReference>
<name>A0A9W6L7R8_9BACT</name>
<comment type="caution">
    <text evidence="10">The sequence shown here is derived from an EMBL/GenBank/DDBJ whole genome shotgun (WGS) entry which is preliminary data.</text>
</comment>
<comment type="pathway">
    <text evidence="2 8">Amino-acid biosynthesis; L-tryptophan biosynthesis; L-tryptophan from chorismate: step 4/5.</text>
</comment>
<comment type="catalytic activity">
    <reaction evidence="1 8">
        <text>1-(2-carboxyphenylamino)-1-deoxy-D-ribulose 5-phosphate + H(+) = (1S,2R)-1-C-(indol-3-yl)glycerol 3-phosphate + CO2 + H2O</text>
        <dbReference type="Rhea" id="RHEA:23476"/>
        <dbReference type="ChEBI" id="CHEBI:15377"/>
        <dbReference type="ChEBI" id="CHEBI:15378"/>
        <dbReference type="ChEBI" id="CHEBI:16526"/>
        <dbReference type="ChEBI" id="CHEBI:58613"/>
        <dbReference type="ChEBI" id="CHEBI:58866"/>
        <dbReference type="EC" id="4.1.1.48"/>
    </reaction>
</comment>
<keyword evidence="3 8" id="KW-0028">Amino-acid biosynthesis</keyword>
<sequence>MSQDFLSKILEKKKEEVEAARRMIPEDRLKEAAQKPRERHSLLKRLSAPGPYGTNIIAEIKRGSPSRGAIRADLDPQAYARSYEKAGAAAISVLTDESFFMGSPEDLKKVRAAVDLPLLRKDFVISPYQIYEAVVWGADAVLLIVRALSPDLLKTCIELSRELGLDALVEVHSEKELETATRAGARLVGINNRDLTTFKTDIRTSVRLSRLLESHQVAVAESGIHERAQIEELLDAGIWNFLIGESLVKAPDPEPVLRSFLGQ</sequence>